<accession>A0A379TMU3</accession>
<dbReference type="EC" id="5.99.1.2" evidence="1"/>
<keyword evidence="1" id="KW-0413">Isomerase</keyword>
<organism evidence="1 2">
    <name type="scientific">Salmonella enterica subsp. arizonae</name>
    <dbReference type="NCBI Taxonomy" id="59203"/>
    <lineage>
        <taxon>Bacteria</taxon>
        <taxon>Pseudomonadati</taxon>
        <taxon>Pseudomonadota</taxon>
        <taxon>Gammaproteobacteria</taxon>
        <taxon>Enterobacterales</taxon>
        <taxon>Enterobacteriaceae</taxon>
        <taxon>Salmonella</taxon>
    </lineage>
</organism>
<proteinExistence type="predicted"/>
<evidence type="ECO:0000313" key="2">
    <source>
        <dbReference type="Proteomes" id="UP000255443"/>
    </source>
</evidence>
<gene>
    <name evidence="1" type="primary">mbeA_2</name>
    <name evidence="1" type="ORF">NCTC7303_04319</name>
</gene>
<protein>
    <submittedName>
        <fullName evidence="1">MbeA</fullName>
        <ecNumber evidence="1">5.99.1.2</ecNumber>
    </submittedName>
</protein>
<name>A0A379TMU3_SALER</name>
<dbReference type="Proteomes" id="UP000255443">
    <property type="component" value="Unassembled WGS sequence"/>
</dbReference>
<sequence length="68" mass="7753">MVRTTKTSISLADPEGGRNLRLRGAIYEQSFENGDGFQAEIERAGERYRQLLKQEFDRLGTCVSRCRA</sequence>
<evidence type="ECO:0000313" key="1">
    <source>
        <dbReference type="EMBL" id="SUG51938.1"/>
    </source>
</evidence>
<dbReference type="EMBL" id="UGXC01000003">
    <property type="protein sequence ID" value="SUG51938.1"/>
    <property type="molecule type" value="Genomic_DNA"/>
</dbReference>
<dbReference type="AlphaFoldDB" id="A0A379TMU3"/>
<reference evidence="1 2" key="1">
    <citation type="submission" date="2018-06" db="EMBL/GenBank/DDBJ databases">
        <authorList>
            <consortium name="Pathogen Informatics"/>
            <person name="Doyle S."/>
        </authorList>
    </citation>
    <scope>NUCLEOTIDE SEQUENCE [LARGE SCALE GENOMIC DNA]</scope>
    <source>
        <strain evidence="1 2">NCTC7303</strain>
    </source>
</reference>
<dbReference type="GO" id="GO:0016853">
    <property type="term" value="F:isomerase activity"/>
    <property type="evidence" value="ECO:0007669"/>
    <property type="project" value="UniProtKB-KW"/>
</dbReference>